<proteinExistence type="inferred from homology"/>
<evidence type="ECO:0000256" key="4">
    <source>
        <dbReference type="ARBA" id="ARBA00022692"/>
    </source>
</evidence>
<feature type="transmembrane region" description="Helical" evidence="7">
    <location>
        <begin position="71"/>
        <end position="92"/>
    </location>
</feature>
<dbReference type="Proteomes" id="UP001158045">
    <property type="component" value="Unassembled WGS sequence"/>
</dbReference>
<keyword evidence="3" id="KW-1003">Cell membrane</keyword>
<protein>
    <submittedName>
        <fullName evidence="9">MnhB domain-containing protein</fullName>
    </submittedName>
</protein>
<evidence type="ECO:0000256" key="7">
    <source>
        <dbReference type="SAM" id="Phobius"/>
    </source>
</evidence>
<dbReference type="InterPro" id="IPR007182">
    <property type="entry name" value="MnhB"/>
</dbReference>
<evidence type="ECO:0000256" key="1">
    <source>
        <dbReference type="ARBA" id="ARBA00004651"/>
    </source>
</evidence>
<dbReference type="PANTHER" id="PTHR33932:SF4">
    <property type="entry name" value="NA(+)_H(+) ANTIPORTER SUBUNIT B"/>
    <property type="match status" value="1"/>
</dbReference>
<reference evidence="9 10" key="1">
    <citation type="submission" date="2023-04" db="EMBL/GenBank/DDBJ databases">
        <title>Fusibacter bizertensis strain WBS, isolated from littoral bottom sediments of the Arctic seas - biochemical and genomic analysis.</title>
        <authorList>
            <person name="Brioukhanov A.L."/>
        </authorList>
    </citation>
    <scope>NUCLEOTIDE SEQUENCE [LARGE SCALE GENOMIC DNA]</scope>
    <source>
        <strain evidence="9 10">WBS</strain>
    </source>
</reference>
<dbReference type="InterPro" id="IPR050622">
    <property type="entry name" value="CPA3_antiporter_subunitB"/>
</dbReference>
<evidence type="ECO:0000256" key="6">
    <source>
        <dbReference type="ARBA" id="ARBA00023136"/>
    </source>
</evidence>
<evidence type="ECO:0000256" key="3">
    <source>
        <dbReference type="ARBA" id="ARBA00022475"/>
    </source>
</evidence>
<sequence>MNDHSQLLNRTMGIIYPFVILFGIYIVLNGHISPGGGFQGGAVLSSVFIAKYLSQPIMFLDLYRIQTIEKYALLSLLILATLFITLNVYQLFVHSLVYYMVLANIIIGLKVACGMTIIFYRFAFYESR</sequence>
<evidence type="ECO:0000313" key="9">
    <source>
        <dbReference type="EMBL" id="MDH8677758.1"/>
    </source>
</evidence>
<comment type="subcellular location">
    <subcellularLocation>
        <location evidence="1">Cell membrane</location>
        <topology evidence="1">Multi-pass membrane protein</topology>
    </subcellularLocation>
</comment>
<comment type="caution">
    <text evidence="9">The sequence shown here is derived from an EMBL/GenBank/DDBJ whole genome shotgun (WGS) entry which is preliminary data.</text>
</comment>
<feature type="transmembrane region" description="Helical" evidence="7">
    <location>
        <begin position="12"/>
        <end position="32"/>
    </location>
</feature>
<accession>A0ABT6NBF8</accession>
<name>A0ABT6NBF8_9FIRM</name>
<feature type="transmembrane region" description="Helical" evidence="7">
    <location>
        <begin position="98"/>
        <end position="120"/>
    </location>
</feature>
<dbReference type="RefSeq" id="WP_281093579.1">
    <property type="nucleotide sequence ID" value="NZ_JARYZI010000003.1"/>
</dbReference>
<keyword evidence="6 7" id="KW-0472">Membrane</keyword>
<keyword evidence="4 7" id="KW-0812">Transmembrane</keyword>
<gene>
    <name evidence="9" type="ORF">QE109_06345</name>
</gene>
<dbReference type="PANTHER" id="PTHR33932">
    <property type="entry name" value="NA(+)/H(+) ANTIPORTER SUBUNIT B"/>
    <property type="match status" value="1"/>
</dbReference>
<keyword evidence="5 7" id="KW-1133">Transmembrane helix</keyword>
<organism evidence="9 10">
    <name type="scientific">Fusibacter bizertensis</name>
    <dbReference type="NCBI Taxonomy" id="1488331"/>
    <lineage>
        <taxon>Bacteria</taxon>
        <taxon>Bacillati</taxon>
        <taxon>Bacillota</taxon>
        <taxon>Clostridia</taxon>
        <taxon>Eubacteriales</taxon>
        <taxon>Eubacteriales Family XII. Incertae Sedis</taxon>
        <taxon>Fusibacter</taxon>
    </lineage>
</organism>
<comment type="similarity">
    <text evidence="2">Belongs to the CPA3 antiporters (TC 2.A.63) subunit B family.</text>
</comment>
<feature type="domain" description="Na+/H+ antiporter MnhB subunit-related protein" evidence="8">
    <location>
        <begin position="8"/>
        <end position="116"/>
    </location>
</feature>
<keyword evidence="10" id="KW-1185">Reference proteome</keyword>
<evidence type="ECO:0000313" key="10">
    <source>
        <dbReference type="Proteomes" id="UP001158045"/>
    </source>
</evidence>
<dbReference type="Pfam" id="PF04039">
    <property type="entry name" value="MnhB"/>
    <property type="match status" value="1"/>
</dbReference>
<evidence type="ECO:0000259" key="8">
    <source>
        <dbReference type="Pfam" id="PF04039"/>
    </source>
</evidence>
<evidence type="ECO:0000256" key="2">
    <source>
        <dbReference type="ARBA" id="ARBA00009425"/>
    </source>
</evidence>
<evidence type="ECO:0000256" key="5">
    <source>
        <dbReference type="ARBA" id="ARBA00022989"/>
    </source>
</evidence>
<dbReference type="EMBL" id="JARYZI010000003">
    <property type="protein sequence ID" value="MDH8677758.1"/>
    <property type="molecule type" value="Genomic_DNA"/>
</dbReference>
<feature type="transmembrane region" description="Helical" evidence="7">
    <location>
        <begin position="38"/>
        <end position="59"/>
    </location>
</feature>